<dbReference type="InterPro" id="IPR027417">
    <property type="entry name" value="P-loop_NTPase"/>
</dbReference>
<name>A0A0Q9YRJ4_9GAMM</name>
<gene>
    <name evidence="5" type="primary">lolD_1</name>
    <name evidence="5" type="ORF">HT99x_00057</name>
    <name evidence="6" type="ORF">HT99x_011785</name>
</gene>
<evidence type="ECO:0000313" key="5">
    <source>
        <dbReference type="EMBL" id="KRG22521.1"/>
    </source>
</evidence>
<dbReference type="RefSeq" id="WP_075064726.1">
    <property type="nucleotide sequence ID" value="NZ_LKAJ02000001.1"/>
</dbReference>
<keyword evidence="1" id="KW-0813">Transport</keyword>
<dbReference type="STRING" id="295108.HT99x_00057"/>
<feature type="domain" description="ABC transporter" evidence="4">
    <location>
        <begin position="2"/>
        <end position="214"/>
    </location>
</feature>
<dbReference type="EMBL" id="LKAJ01000001">
    <property type="protein sequence ID" value="KRG22521.1"/>
    <property type="molecule type" value="Genomic_DNA"/>
</dbReference>
<dbReference type="GO" id="GO:0005886">
    <property type="term" value="C:plasma membrane"/>
    <property type="evidence" value="ECO:0007669"/>
    <property type="project" value="TreeGrafter"/>
</dbReference>
<keyword evidence="7" id="KW-1185">Reference proteome</keyword>
<dbReference type="InterPro" id="IPR003593">
    <property type="entry name" value="AAA+_ATPase"/>
</dbReference>
<organism evidence="5">
    <name type="scientific">Candidatus Berkiella aquae</name>
    <dbReference type="NCBI Taxonomy" id="295108"/>
    <lineage>
        <taxon>Bacteria</taxon>
        <taxon>Pseudomonadati</taxon>
        <taxon>Pseudomonadota</taxon>
        <taxon>Gammaproteobacteria</taxon>
        <taxon>Candidatus Berkiellales</taxon>
        <taxon>Candidatus Berkiellaceae</taxon>
        <taxon>Candidatus Berkiella</taxon>
    </lineage>
</organism>
<dbReference type="Proteomes" id="UP000051497">
    <property type="component" value="Unassembled WGS sequence"/>
</dbReference>
<dbReference type="InterPro" id="IPR017871">
    <property type="entry name" value="ABC_transporter-like_CS"/>
</dbReference>
<keyword evidence="2" id="KW-0547">Nucleotide-binding</keyword>
<dbReference type="GO" id="GO:0022857">
    <property type="term" value="F:transmembrane transporter activity"/>
    <property type="evidence" value="ECO:0007669"/>
    <property type="project" value="TreeGrafter"/>
</dbReference>
<dbReference type="PROSITE" id="PS50893">
    <property type="entry name" value="ABC_TRANSPORTER_2"/>
    <property type="match status" value="1"/>
</dbReference>
<dbReference type="EMBL" id="LKAJ02000001">
    <property type="protein sequence ID" value="MCS5712114.1"/>
    <property type="molecule type" value="Genomic_DNA"/>
</dbReference>
<sequence length="214" mass="23966">MVRLEGITKQYPKAPLPVYHHFNLHLPENQSMALMGSSGSGKTTLLYILGLLDSPCHGHYYFEGKELFALTSAEKARFRNAHLGFVFQAHLLIPHLSVLQNLMLPLLYRGISPLEAKQRARMQLKLLELAFLEDRLPSQLSGGQQQRVAILRALIGEPKLLLADEPTSALDDATKQEILTILFSLQQKLKFSMVIATHDATIAKRCDKLLMVGL</sequence>
<dbReference type="CDD" id="cd03255">
    <property type="entry name" value="ABC_MJ0796_LolCDE_FtsE"/>
    <property type="match status" value="1"/>
</dbReference>
<proteinExistence type="predicted"/>
<dbReference type="PANTHER" id="PTHR24220">
    <property type="entry name" value="IMPORT ATP-BINDING PROTEIN"/>
    <property type="match status" value="1"/>
</dbReference>
<dbReference type="InterPro" id="IPR017911">
    <property type="entry name" value="MacB-like_ATP-bd"/>
</dbReference>
<comment type="caution">
    <text evidence="5">The sequence shown here is derived from an EMBL/GenBank/DDBJ whole genome shotgun (WGS) entry which is preliminary data.</text>
</comment>
<dbReference type="SUPFAM" id="SSF52540">
    <property type="entry name" value="P-loop containing nucleoside triphosphate hydrolases"/>
    <property type="match status" value="1"/>
</dbReference>
<dbReference type="Gene3D" id="3.40.50.300">
    <property type="entry name" value="P-loop containing nucleotide triphosphate hydrolases"/>
    <property type="match status" value="1"/>
</dbReference>
<keyword evidence="5" id="KW-0378">Hydrolase</keyword>
<keyword evidence="3 5" id="KW-0067">ATP-binding</keyword>
<dbReference type="GO" id="GO:0005524">
    <property type="term" value="F:ATP binding"/>
    <property type="evidence" value="ECO:0007669"/>
    <property type="project" value="UniProtKB-KW"/>
</dbReference>
<dbReference type="Pfam" id="PF00005">
    <property type="entry name" value="ABC_tran"/>
    <property type="match status" value="1"/>
</dbReference>
<evidence type="ECO:0000256" key="1">
    <source>
        <dbReference type="ARBA" id="ARBA00022448"/>
    </source>
</evidence>
<dbReference type="InterPro" id="IPR015854">
    <property type="entry name" value="ABC_transpr_LolD-like"/>
</dbReference>
<accession>A0A0Q9YRJ4</accession>
<dbReference type="InterPro" id="IPR003439">
    <property type="entry name" value="ABC_transporter-like_ATP-bd"/>
</dbReference>
<reference evidence="5" key="1">
    <citation type="submission" date="2015-09" db="EMBL/GenBank/DDBJ databases">
        <title>Draft Genome Sequences of Two Novel Amoeba-resistant Intranuclear Bacteria, Candidatus Berkiella cookevillensis and Candidatus Berkiella aquae.</title>
        <authorList>
            <person name="Mehari Y.T."/>
            <person name="Arivett B.A."/>
            <person name="Farone A.L."/>
            <person name="Gunderson J.H."/>
            <person name="Farone M.B."/>
        </authorList>
    </citation>
    <scope>NUCLEOTIDE SEQUENCE [LARGE SCALE GENOMIC DNA]</scope>
    <source>
        <strain evidence="5">HT99</strain>
    </source>
</reference>
<evidence type="ECO:0000259" key="4">
    <source>
        <dbReference type="PROSITE" id="PS50893"/>
    </source>
</evidence>
<dbReference type="SMART" id="SM00382">
    <property type="entry name" value="AAA"/>
    <property type="match status" value="1"/>
</dbReference>
<keyword evidence="5" id="KW-0449">Lipoprotein</keyword>
<evidence type="ECO:0000256" key="2">
    <source>
        <dbReference type="ARBA" id="ARBA00022741"/>
    </source>
</evidence>
<dbReference type="PROSITE" id="PS00211">
    <property type="entry name" value="ABC_TRANSPORTER_1"/>
    <property type="match status" value="1"/>
</dbReference>
<reference evidence="6" key="3">
    <citation type="submission" date="2021-06" db="EMBL/GenBank/DDBJ databases">
        <title>Genomic Description and Analysis of Intracellular Bacteria, Candidatus Berkiella cookevillensis and Candidatus Berkiella aquae.</title>
        <authorList>
            <person name="Kidane D.T."/>
            <person name="Mehari Y.T."/>
            <person name="Rice F.C."/>
            <person name="Arivett B.A."/>
            <person name="Farone A.L."/>
            <person name="Berk S.G."/>
            <person name="Farone M.B."/>
        </authorList>
    </citation>
    <scope>NUCLEOTIDE SEQUENCE</scope>
    <source>
        <strain evidence="6">HT99</strain>
    </source>
</reference>
<dbReference type="GO" id="GO:0016887">
    <property type="term" value="F:ATP hydrolysis activity"/>
    <property type="evidence" value="ECO:0007669"/>
    <property type="project" value="InterPro"/>
</dbReference>
<evidence type="ECO:0000313" key="6">
    <source>
        <dbReference type="EMBL" id="MCS5712114.1"/>
    </source>
</evidence>
<reference evidence="6" key="2">
    <citation type="journal article" date="2016" name="Genome Announc.">
        <title>Draft Genome Sequences of Two Novel Amoeba-Resistant Intranuclear Bacteria, 'Candidatus Berkiella cookevillensis' and 'Candidatus Berkiella aquae'.</title>
        <authorList>
            <person name="Mehari Y.T."/>
            <person name="Arivett B.A."/>
            <person name="Farone A.L."/>
            <person name="Gunderson J.H."/>
            <person name="Farone M.B."/>
        </authorList>
    </citation>
    <scope>NUCLEOTIDE SEQUENCE</scope>
    <source>
        <strain evidence="6">HT99</strain>
    </source>
</reference>
<dbReference type="OrthoDB" id="9801477at2"/>
<protein>
    <submittedName>
        <fullName evidence="6">ABC transporter ATP-binding protein</fullName>
    </submittedName>
    <submittedName>
        <fullName evidence="5">Lipoprotein-releasing system ATP-binding protein LolD</fullName>
        <ecNumber evidence="5">3.6.3.-</ecNumber>
    </submittedName>
</protein>
<evidence type="ECO:0000256" key="3">
    <source>
        <dbReference type="ARBA" id="ARBA00022840"/>
    </source>
</evidence>
<evidence type="ECO:0000313" key="7">
    <source>
        <dbReference type="Proteomes" id="UP000051497"/>
    </source>
</evidence>
<dbReference type="AlphaFoldDB" id="A0A0Q9YRJ4"/>
<dbReference type="EC" id="3.6.3.-" evidence="5"/>